<dbReference type="Pfam" id="PF01396">
    <property type="entry name" value="Zn_ribbon_Top1"/>
    <property type="match status" value="1"/>
</dbReference>
<evidence type="ECO:0000313" key="4">
    <source>
        <dbReference type="EMBL" id="MDP5276144.1"/>
    </source>
</evidence>
<dbReference type="InterPro" id="IPR011335">
    <property type="entry name" value="Restrct_endonuc-II-like"/>
</dbReference>
<keyword evidence="1" id="KW-1133">Transmembrane helix</keyword>
<keyword evidence="4" id="KW-0255">Endonuclease</keyword>
<dbReference type="InterPro" id="IPR013498">
    <property type="entry name" value="Topo_IA_Znf"/>
</dbReference>
<protein>
    <submittedName>
        <fullName evidence="4">Restriction endonuclease</fullName>
        <ecNumber evidence="4">3.1.21.-</ecNumber>
    </submittedName>
</protein>
<name>A0ABT9J3F7_9BACL</name>
<dbReference type="GO" id="GO:0016787">
    <property type="term" value="F:hydrolase activity"/>
    <property type="evidence" value="ECO:0007669"/>
    <property type="project" value="UniProtKB-KW"/>
</dbReference>
<keyword evidence="4" id="KW-0540">Nuclease</keyword>
<evidence type="ECO:0000256" key="1">
    <source>
        <dbReference type="SAM" id="Phobius"/>
    </source>
</evidence>
<dbReference type="EC" id="3.1.21.-" evidence="4"/>
<feature type="transmembrane region" description="Helical" evidence="1">
    <location>
        <begin position="14"/>
        <end position="32"/>
    </location>
</feature>
<dbReference type="InterPro" id="IPR052906">
    <property type="entry name" value="Type_IV_Methyl-Rstrct_Enzyme"/>
</dbReference>
<dbReference type="Proteomes" id="UP001231941">
    <property type="component" value="Unassembled WGS sequence"/>
</dbReference>
<keyword evidence="1" id="KW-0812">Transmembrane</keyword>
<dbReference type="Pfam" id="PF04471">
    <property type="entry name" value="Mrr_cat"/>
    <property type="match status" value="1"/>
</dbReference>
<evidence type="ECO:0000259" key="2">
    <source>
        <dbReference type="Pfam" id="PF01396"/>
    </source>
</evidence>
<sequence>MARRKSKAKQREELIQSLLGFVAASAFFGTFYFTKSLIISLMVAAIGVAVIISILVIKHKKKVDRLKRSGIHDMDKMDGHQFEHYLSHLFKSQGYSVQVTSASGDYGADLVLKKDNRKIVVQAKRYSKNIGIEAIQQVHSSMKYYQADEAWVISNRFYTKPAMNLAKANQVQLFTRQELIDMILKINPDAIPRPSQILEQVQYEEKKCNKCGHNMIIRKGPRGEFYGCSTFPKCRNVVSI</sequence>
<keyword evidence="1" id="KW-0472">Membrane</keyword>
<gene>
    <name evidence="4" type="ORF">Q5Y73_18760</name>
</gene>
<dbReference type="InterPro" id="IPR007560">
    <property type="entry name" value="Restrct_endonuc_IV_Mrr"/>
</dbReference>
<organism evidence="4 5">
    <name type="scientific">Chengkuizengella axinellae</name>
    <dbReference type="NCBI Taxonomy" id="3064388"/>
    <lineage>
        <taxon>Bacteria</taxon>
        <taxon>Bacillati</taxon>
        <taxon>Bacillota</taxon>
        <taxon>Bacilli</taxon>
        <taxon>Bacillales</taxon>
        <taxon>Paenibacillaceae</taxon>
        <taxon>Chengkuizengella</taxon>
    </lineage>
</organism>
<reference evidence="4 5" key="1">
    <citation type="submission" date="2023-08" db="EMBL/GenBank/DDBJ databases">
        <authorList>
            <person name="Park J.-S."/>
        </authorList>
    </citation>
    <scope>NUCLEOTIDE SEQUENCE [LARGE SCALE GENOMIC DNA]</scope>
    <source>
        <strain evidence="4 5">2205SS18-9</strain>
    </source>
</reference>
<accession>A0ABT9J3F7</accession>
<dbReference type="InterPro" id="IPR011856">
    <property type="entry name" value="tRNA_endonuc-like_dom_sf"/>
</dbReference>
<comment type="caution">
    <text evidence="4">The sequence shown here is derived from an EMBL/GenBank/DDBJ whole genome shotgun (WGS) entry which is preliminary data.</text>
</comment>
<dbReference type="SUPFAM" id="SSF52980">
    <property type="entry name" value="Restriction endonuclease-like"/>
    <property type="match status" value="1"/>
</dbReference>
<dbReference type="Gene3D" id="3.40.1350.10">
    <property type="match status" value="1"/>
</dbReference>
<dbReference type="PANTHER" id="PTHR30015:SF6">
    <property type="entry name" value="SLL1429 PROTEIN"/>
    <property type="match status" value="1"/>
</dbReference>
<dbReference type="Gene3D" id="3.30.65.10">
    <property type="entry name" value="Bacterial Topoisomerase I, domain 1"/>
    <property type="match status" value="1"/>
</dbReference>
<feature type="domain" description="Restriction endonuclease type IV Mrr" evidence="3">
    <location>
        <begin position="75"/>
        <end position="183"/>
    </location>
</feature>
<evidence type="ECO:0000313" key="5">
    <source>
        <dbReference type="Proteomes" id="UP001231941"/>
    </source>
</evidence>
<keyword evidence="5" id="KW-1185">Reference proteome</keyword>
<feature type="transmembrane region" description="Helical" evidence="1">
    <location>
        <begin position="38"/>
        <end position="57"/>
    </location>
</feature>
<dbReference type="GO" id="GO:0004519">
    <property type="term" value="F:endonuclease activity"/>
    <property type="evidence" value="ECO:0007669"/>
    <property type="project" value="UniProtKB-KW"/>
</dbReference>
<dbReference type="SUPFAM" id="SSF57783">
    <property type="entry name" value="Zinc beta-ribbon"/>
    <property type="match status" value="1"/>
</dbReference>
<dbReference type="RefSeq" id="WP_305993455.1">
    <property type="nucleotide sequence ID" value="NZ_JAVAMP010000012.1"/>
</dbReference>
<keyword evidence="4" id="KW-0378">Hydrolase</keyword>
<dbReference type="EMBL" id="JAVAMP010000012">
    <property type="protein sequence ID" value="MDP5276144.1"/>
    <property type="molecule type" value="Genomic_DNA"/>
</dbReference>
<feature type="domain" description="DNA topoisomerase type IA zn finger" evidence="2">
    <location>
        <begin position="206"/>
        <end position="240"/>
    </location>
</feature>
<evidence type="ECO:0000259" key="3">
    <source>
        <dbReference type="Pfam" id="PF04471"/>
    </source>
</evidence>
<proteinExistence type="predicted"/>
<dbReference type="PANTHER" id="PTHR30015">
    <property type="entry name" value="MRR RESTRICTION SYSTEM PROTEIN"/>
    <property type="match status" value="1"/>
</dbReference>